<reference evidence="1" key="2">
    <citation type="journal article" date="2015" name="Fish Shellfish Immunol.">
        <title>Early steps in the European eel (Anguilla anguilla)-Vibrio vulnificus interaction in the gills: Role of the RtxA13 toxin.</title>
        <authorList>
            <person name="Callol A."/>
            <person name="Pajuelo D."/>
            <person name="Ebbesson L."/>
            <person name="Teles M."/>
            <person name="MacKenzie S."/>
            <person name="Amaro C."/>
        </authorList>
    </citation>
    <scope>NUCLEOTIDE SEQUENCE</scope>
</reference>
<name>A0A0E9QRZ8_ANGAN</name>
<sequence length="26" mass="2957">MHPSVQIYHPASSHDVCYCNSCLCFD</sequence>
<evidence type="ECO:0000313" key="1">
    <source>
        <dbReference type="EMBL" id="JAH18868.1"/>
    </source>
</evidence>
<proteinExistence type="predicted"/>
<dbReference type="AlphaFoldDB" id="A0A0E9QRZ8"/>
<reference evidence="1" key="1">
    <citation type="submission" date="2014-11" db="EMBL/GenBank/DDBJ databases">
        <authorList>
            <person name="Amaro Gonzalez C."/>
        </authorList>
    </citation>
    <scope>NUCLEOTIDE SEQUENCE</scope>
</reference>
<dbReference type="EMBL" id="GBXM01089709">
    <property type="protein sequence ID" value="JAH18868.1"/>
    <property type="molecule type" value="Transcribed_RNA"/>
</dbReference>
<organism evidence="1">
    <name type="scientific">Anguilla anguilla</name>
    <name type="common">European freshwater eel</name>
    <name type="synonym">Muraena anguilla</name>
    <dbReference type="NCBI Taxonomy" id="7936"/>
    <lineage>
        <taxon>Eukaryota</taxon>
        <taxon>Metazoa</taxon>
        <taxon>Chordata</taxon>
        <taxon>Craniata</taxon>
        <taxon>Vertebrata</taxon>
        <taxon>Euteleostomi</taxon>
        <taxon>Actinopterygii</taxon>
        <taxon>Neopterygii</taxon>
        <taxon>Teleostei</taxon>
        <taxon>Anguilliformes</taxon>
        <taxon>Anguillidae</taxon>
        <taxon>Anguilla</taxon>
    </lineage>
</organism>
<accession>A0A0E9QRZ8</accession>
<protein>
    <submittedName>
        <fullName evidence="1">Uncharacterized protein</fullName>
    </submittedName>
</protein>